<dbReference type="Pfam" id="PF10587">
    <property type="entry name" value="EF-1_beta_acid"/>
    <property type="match status" value="1"/>
</dbReference>
<evidence type="ECO:0000256" key="7">
    <source>
        <dbReference type="SAM" id="MobiDB-lite"/>
    </source>
</evidence>
<feature type="coiled-coil region" evidence="6">
    <location>
        <begin position="85"/>
        <end position="119"/>
    </location>
</feature>
<dbReference type="SUPFAM" id="SSF54984">
    <property type="entry name" value="eEF-1beta-like"/>
    <property type="match status" value="1"/>
</dbReference>
<organism evidence="10">
    <name type="scientific">Phallusia mammillata</name>
    <dbReference type="NCBI Taxonomy" id="59560"/>
    <lineage>
        <taxon>Eukaryota</taxon>
        <taxon>Metazoa</taxon>
        <taxon>Chordata</taxon>
        <taxon>Tunicata</taxon>
        <taxon>Ascidiacea</taxon>
        <taxon>Phlebobranchia</taxon>
        <taxon>Ascidiidae</taxon>
        <taxon>Phallusia</taxon>
    </lineage>
</organism>
<dbReference type="InterPro" id="IPR014717">
    <property type="entry name" value="Transl_elong_EF1B/ribsomal_bS6"/>
</dbReference>
<keyword evidence="6" id="KW-0175">Coiled coil</keyword>
<proteinExistence type="evidence at transcript level"/>
<evidence type="ECO:0000256" key="6">
    <source>
        <dbReference type="SAM" id="Coils"/>
    </source>
</evidence>
<evidence type="ECO:0000256" key="1">
    <source>
        <dbReference type="ARBA" id="ARBA00007411"/>
    </source>
</evidence>
<feature type="compositionally biased region" description="Acidic residues" evidence="7">
    <location>
        <begin position="145"/>
        <end position="167"/>
    </location>
</feature>
<evidence type="ECO:0000256" key="2">
    <source>
        <dbReference type="ARBA" id="ARBA00022768"/>
    </source>
</evidence>
<evidence type="ECO:0000256" key="4">
    <source>
        <dbReference type="ARBA" id="ARBA00039378"/>
    </source>
</evidence>
<evidence type="ECO:0000259" key="8">
    <source>
        <dbReference type="SMART" id="SM00888"/>
    </source>
</evidence>
<dbReference type="GO" id="GO:0005085">
    <property type="term" value="F:guanyl-nucleotide exchange factor activity"/>
    <property type="evidence" value="ECO:0007669"/>
    <property type="project" value="TreeGrafter"/>
</dbReference>
<dbReference type="GO" id="GO:0005853">
    <property type="term" value="C:eukaryotic translation elongation factor 1 complex"/>
    <property type="evidence" value="ECO:0007669"/>
    <property type="project" value="InterPro"/>
</dbReference>
<reference evidence="10" key="1">
    <citation type="submission" date="2020-04" db="EMBL/GenBank/DDBJ databases">
        <authorList>
            <person name="Neveu A P."/>
        </authorList>
    </citation>
    <scope>NUCLEOTIDE SEQUENCE</scope>
    <source>
        <tissue evidence="10">Whole embryo</tissue>
    </source>
</reference>
<evidence type="ECO:0000256" key="3">
    <source>
        <dbReference type="ARBA" id="ARBA00022917"/>
    </source>
</evidence>
<protein>
    <recommendedName>
        <fullName evidence="4">Elongation factor 1-delta</fullName>
    </recommendedName>
</protein>
<dbReference type="InterPro" id="IPR014038">
    <property type="entry name" value="EF1B_bsu/dsu_GNE"/>
</dbReference>
<feature type="region of interest" description="Disordered" evidence="7">
    <location>
        <begin position="41"/>
        <end position="85"/>
    </location>
</feature>
<feature type="domain" description="Elongation factor 1 beta central acidic region eukaryote" evidence="9">
    <location>
        <begin position="155"/>
        <end position="182"/>
    </location>
</feature>
<feature type="domain" description="Translation elongation factor EF1B beta/delta subunit guanine nucleotide exchange" evidence="8">
    <location>
        <begin position="191"/>
        <end position="277"/>
    </location>
</feature>
<sequence>MAALADAMKAGIWFDRPKVEEAEYKYQEYLVRTQTGRNVPVKGVTAPKASENSGSNLSQQIKEVRQKMQDSLKDTPASVGGGGDADALRKQVELLAQENEKLKQEVTKITKRFEAIERRLTAVEGGKSAPNKPADEKPVQNGVKEEEDEDSDIDLFGSDDEEDDEEAERIKAERLKAYQEKKSKKTAVIAKSTIVLDVKPWDDETNMAELEKCVRSIEMDGLLWGASKLVKIAFGILKLQISCVVEDDKVGTDDLEEKICGFEDYVQSMDIVAFNKI</sequence>
<feature type="compositionally biased region" description="Basic and acidic residues" evidence="7">
    <location>
        <begin position="62"/>
        <end position="73"/>
    </location>
</feature>
<dbReference type="InterPro" id="IPR036219">
    <property type="entry name" value="eEF-1beta-like_sf"/>
</dbReference>
<accession>A0A6F9DCD5</accession>
<dbReference type="PROSITE" id="PS00825">
    <property type="entry name" value="EF1BD_2"/>
    <property type="match status" value="1"/>
</dbReference>
<dbReference type="Gene3D" id="3.30.70.60">
    <property type="match status" value="1"/>
</dbReference>
<dbReference type="AlphaFoldDB" id="A0A6F9DCD5"/>
<keyword evidence="3 5" id="KW-0648">Protein biosynthesis</keyword>
<dbReference type="EMBL" id="LR784741">
    <property type="protein sequence ID" value="CAB3240919.1"/>
    <property type="molecule type" value="mRNA"/>
</dbReference>
<evidence type="ECO:0000313" key="10">
    <source>
        <dbReference type="EMBL" id="CAB3240919.1"/>
    </source>
</evidence>
<dbReference type="InterPro" id="IPR001326">
    <property type="entry name" value="Transl_elong_EF1B_B/D_CS"/>
</dbReference>
<evidence type="ECO:0000256" key="5">
    <source>
        <dbReference type="RuleBase" id="RU003791"/>
    </source>
</evidence>
<name>A0A6F9DCD5_9ASCI</name>
<evidence type="ECO:0000259" key="9">
    <source>
        <dbReference type="SMART" id="SM01182"/>
    </source>
</evidence>
<dbReference type="GO" id="GO:0005829">
    <property type="term" value="C:cytosol"/>
    <property type="evidence" value="ECO:0007669"/>
    <property type="project" value="TreeGrafter"/>
</dbReference>
<dbReference type="SMART" id="SM00888">
    <property type="entry name" value="EF1_GNE"/>
    <property type="match status" value="1"/>
</dbReference>
<dbReference type="InterPro" id="IPR049720">
    <property type="entry name" value="EF1B_bsu/dsu"/>
</dbReference>
<comment type="similarity">
    <text evidence="1 5">Belongs to the EF-1-beta/EF-1-delta family.</text>
</comment>
<dbReference type="GO" id="GO:0003746">
    <property type="term" value="F:translation elongation factor activity"/>
    <property type="evidence" value="ECO:0007669"/>
    <property type="project" value="UniProtKB-KW"/>
</dbReference>
<dbReference type="Pfam" id="PF00736">
    <property type="entry name" value="EF1_GNE"/>
    <property type="match status" value="1"/>
</dbReference>
<feature type="region of interest" description="Disordered" evidence="7">
    <location>
        <begin position="122"/>
        <end position="168"/>
    </location>
</feature>
<keyword evidence="2 5" id="KW-0251">Elongation factor</keyword>
<feature type="compositionally biased region" description="Polar residues" evidence="7">
    <location>
        <begin position="50"/>
        <end position="61"/>
    </location>
</feature>
<dbReference type="PANTHER" id="PTHR11595:SF26">
    <property type="entry name" value="ELONGATION FACTOR 1-DELTA"/>
    <property type="match status" value="1"/>
</dbReference>
<dbReference type="PANTHER" id="PTHR11595">
    <property type="entry name" value="EF-HAND AND COILED-COIL DOMAIN-CONTAINING FAMILY MEMBER"/>
    <property type="match status" value="1"/>
</dbReference>
<dbReference type="InterPro" id="IPR018940">
    <property type="entry name" value="EF-1_beta_acid_region_euk"/>
</dbReference>
<gene>
    <name evidence="10" type="primary">Eef1d</name>
</gene>
<dbReference type="CDD" id="cd00292">
    <property type="entry name" value="EF1B"/>
    <property type="match status" value="1"/>
</dbReference>
<dbReference type="FunFam" id="3.30.70.60:FF:000001">
    <property type="entry name" value="Elongation factor 1-beta 1 like"/>
    <property type="match status" value="1"/>
</dbReference>
<dbReference type="SMART" id="SM01182">
    <property type="entry name" value="EF-1_beta_acid"/>
    <property type="match status" value="1"/>
</dbReference>